<evidence type="ECO:0000313" key="5">
    <source>
        <dbReference type="Proteomes" id="UP000824681"/>
    </source>
</evidence>
<dbReference type="CDD" id="cd04170">
    <property type="entry name" value="EF-G_bact"/>
    <property type="match status" value="1"/>
</dbReference>
<dbReference type="EMBL" id="CP068985">
    <property type="protein sequence ID" value="QYC43110.1"/>
    <property type="molecule type" value="Genomic_DNA"/>
</dbReference>
<dbReference type="Gene3D" id="3.30.70.870">
    <property type="entry name" value="Elongation Factor G (Translational Gtpase), domain 3"/>
    <property type="match status" value="1"/>
</dbReference>
<reference evidence="4 5" key="1">
    <citation type="journal article" date="2021" name="ACS Chem. Biol.">
        <title>Genomic-Led Discovery of a Novel Glycopeptide Antibiotic by Nonomuraea coxensis DSM 45129.</title>
        <authorList>
            <person name="Yushchuk O."/>
            <person name="Vior N.M."/>
            <person name="Andreo-Vidal A."/>
            <person name="Berini F."/>
            <person name="Ruckert C."/>
            <person name="Busche T."/>
            <person name="Binda E."/>
            <person name="Kalinowski J."/>
            <person name="Truman A.W."/>
            <person name="Marinelli F."/>
        </authorList>
    </citation>
    <scope>NUCLEOTIDE SEQUENCE [LARGE SCALE GENOMIC DNA]</scope>
    <source>
        <strain evidence="4 5">DSM 45129</strain>
    </source>
</reference>
<dbReference type="SUPFAM" id="SSF54980">
    <property type="entry name" value="EF-G C-terminal domain-like"/>
    <property type="match status" value="2"/>
</dbReference>
<keyword evidence="5" id="KW-1185">Reference proteome</keyword>
<dbReference type="CDD" id="cd03713">
    <property type="entry name" value="EFG_mtEFG_C"/>
    <property type="match status" value="1"/>
</dbReference>
<evidence type="ECO:0000256" key="1">
    <source>
        <dbReference type="ARBA" id="ARBA00022741"/>
    </source>
</evidence>
<dbReference type="CDD" id="cd01434">
    <property type="entry name" value="EFG_mtEFG1_IV"/>
    <property type="match status" value="1"/>
</dbReference>
<dbReference type="InterPro" id="IPR014721">
    <property type="entry name" value="Ribsml_uS5_D2-typ_fold_subgr"/>
</dbReference>
<organism evidence="4 5">
    <name type="scientific">Nonomuraea coxensis DSM 45129</name>
    <dbReference type="NCBI Taxonomy" id="1122611"/>
    <lineage>
        <taxon>Bacteria</taxon>
        <taxon>Bacillati</taxon>
        <taxon>Actinomycetota</taxon>
        <taxon>Actinomycetes</taxon>
        <taxon>Streptosporangiales</taxon>
        <taxon>Streptosporangiaceae</taxon>
        <taxon>Nonomuraea</taxon>
    </lineage>
</organism>
<dbReference type="InterPro" id="IPR041095">
    <property type="entry name" value="EFG_II"/>
</dbReference>
<dbReference type="InterPro" id="IPR000640">
    <property type="entry name" value="EFG_V-like"/>
</dbReference>
<feature type="domain" description="Tr-type G" evidence="3">
    <location>
        <begin position="23"/>
        <end position="294"/>
    </location>
</feature>
<name>A0ABX8U5U6_9ACTN</name>
<dbReference type="RefSeq" id="WP_026215157.1">
    <property type="nucleotide sequence ID" value="NZ_CP068985.1"/>
</dbReference>
<accession>A0ABX8U5U6</accession>
<dbReference type="PRINTS" id="PR00315">
    <property type="entry name" value="ELONGATNFCT"/>
</dbReference>
<dbReference type="InterPro" id="IPR005517">
    <property type="entry name" value="Transl_elong_EFG/EF2_IV"/>
</dbReference>
<dbReference type="SUPFAM" id="SSF54211">
    <property type="entry name" value="Ribosomal protein S5 domain 2-like"/>
    <property type="match status" value="1"/>
</dbReference>
<dbReference type="Proteomes" id="UP000824681">
    <property type="component" value="Chromosome"/>
</dbReference>
<dbReference type="InterPro" id="IPR047872">
    <property type="entry name" value="EFG_IV"/>
</dbReference>
<evidence type="ECO:0000256" key="2">
    <source>
        <dbReference type="ARBA" id="ARBA00023134"/>
    </source>
</evidence>
<dbReference type="PROSITE" id="PS51722">
    <property type="entry name" value="G_TR_2"/>
    <property type="match status" value="1"/>
</dbReference>
<dbReference type="InterPro" id="IPR027417">
    <property type="entry name" value="P-loop_NTPase"/>
</dbReference>
<dbReference type="PANTHER" id="PTHR43261:SF6">
    <property type="entry name" value="ELONGATION FACTOR G-LIKE PROTEIN"/>
    <property type="match status" value="1"/>
</dbReference>
<dbReference type="Gene3D" id="3.30.230.10">
    <property type="match status" value="1"/>
</dbReference>
<dbReference type="Gene3D" id="3.40.50.300">
    <property type="entry name" value="P-loop containing nucleotide triphosphate hydrolases"/>
    <property type="match status" value="1"/>
</dbReference>
<dbReference type="NCBIfam" id="NF009381">
    <property type="entry name" value="PRK12740.1-5"/>
    <property type="match status" value="1"/>
</dbReference>
<dbReference type="PANTHER" id="PTHR43261">
    <property type="entry name" value="TRANSLATION ELONGATION FACTOR G-RELATED"/>
    <property type="match status" value="1"/>
</dbReference>
<proteinExistence type="predicted"/>
<dbReference type="Pfam" id="PF00009">
    <property type="entry name" value="GTP_EFTU"/>
    <property type="match status" value="1"/>
</dbReference>
<dbReference type="NCBIfam" id="NF009377">
    <property type="entry name" value="PRK12740.1-1"/>
    <property type="match status" value="1"/>
</dbReference>
<dbReference type="Pfam" id="PF00679">
    <property type="entry name" value="EFG_C"/>
    <property type="match status" value="1"/>
</dbReference>
<gene>
    <name evidence="4" type="primary">fusA2</name>
    <name evidence="4" type="ORF">Nocox_27570</name>
</gene>
<keyword evidence="1" id="KW-0547">Nucleotide-binding</keyword>
<dbReference type="InterPro" id="IPR020568">
    <property type="entry name" value="Ribosomal_Su5_D2-typ_SF"/>
</dbReference>
<dbReference type="InterPro" id="IPR009022">
    <property type="entry name" value="EFG_III"/>
</dbReference>
<dbReference type="Pfam" id="PF14492">
    <property type="entry name" value="EFG_III"/>
    <property type="match status" value="1"/>
</dbReference>
<dbReference type="InterPro" id="IPR053905">
    <property type="entry name" value="EF-G-like_DII"/>
</dbReference>
<protein>
    <submittedName>
        <fullName evidence="4">Elongation factor G</fullName>
    </submittedName>
</protein>
<dbReference type="InterPro" id="IPR000795">
    <property type="entry name" value="T_Tr_GTP-bd_dom"/>
</dbReference>
<dbReference type="CDD" id="cd16262">
    <property type="entry name" value="EFG_III"/>
    <property type="match status" value="1"/>
</dbReference>
<dbReference type="GO" id="GO:0003746">
    <property type="term" value="F:translation elongation factor activity"/>
    <property type="evidence" value="ECO:0007669"/>
    <property type="project" value="UniProtKB-KW"/>
</dbReference>
<keyword evidence="4" id="KW-0648">Protein biosynthesis</keyword>
<dbReference type="InterPro" id="IPR005225">
    <property type="entry name" value="Small_GTP-bd"/>
</dbReference>
<dbReference type="SMART" id="SM00889">
    <property type="entry name" value="EFG_IV"/>
    <property type="match status" value="1"/>
</dbReference>
<sequence>MAEKNSGNAVGAAGRAPAADRADAIRNVVLVGHSGAGKTTLVEQLLAATGTIQRPGRVEDGNTVSDFDEVEVRQQRSVNLAVAPLTHKGIKINLIDTPGYADFVGDLRAGLRAADAALFVVSASDGIDGLTQMLWEECSQVGMPRAVVITKIDHQRANFEEVLATCQEIFGDGVAPLYLPVITNGHVNGLIGLLTQKFYNYATGARTEKEPGADYGAQIEEHRGGLIEGIIQESEDESLMERYLEGEPIDVKVLIEDLEKAVERGSFYPVVCSGLGVGTHEVLEVITQGFPSPLEHPMPEITDLSGKPVRDVTCDPDGPLVAEVVKTTSDPYVGRISLVRVFSGTLRPDMTVHVSGHGLADRGHEDHDVDERIGTLSCPLGKQQRPIPKGVAGDIVAVAKLARAETGDTLSDVERPLLMTSWTMPDPLLPVAIRARSKADEDKLAQALSRLVAEDPTLRLENNAETKQLVLWCMGEAHTDVLLDRLSKRYGVEVERIDLRVPLRETFGGRCQAMGRNVKQTGGHGQYAICHIEVEPLPSGGGFEFVDKIVGGVVPRQFIPSVEKGVRAQMERGVVAGYPMVDVRVTLYDGKAHSVDSSDMAFQIAGQLALKEAASKVPTLLLEPVDELSVLVADDYVGSVMSDLSSRRGRVLGTEPVGTGRTLVRAEVPELEITRYAIDLRSMSHGTGAFTRSFLRYEPLPPNLANKMAAAG</sequence>
<keyword evidence="2" id="KW-0342">GTP-binding</keyword>
<dbReference type="Pfam" id="PF03764">
    <property type="entry name" value="EFG_IV"/>
    <property type="match status" value="1"/>
</dbReference>
<dbReference type="NCBIfam" id="TIGR00231">
    <property type="entry name" value="small_GTP"/>
    <property type="match status" value="1"/>
</dbReference>
<dbReference type="SUPFAM" id="SSF52540">
    <property type="entry name" value="P-loop containing nucleoside triphosphate hydrolases"/>
    <property type="match status" value="1"/>
</dbReference>
<dbReference type="InterPro" id="IPR035647">
    <property type="entry name" value="EFG_III/V"/>
</dbReference>
<evidence type="ECO:0000313" key="4">
    <source>
        <dbReference type="EMBL" id="QYC43110.1"/>
    </source>
</evidence>
<keyword evidence="4" id="KW-0251">Elongation factor</keyword>
<dbReference type="SUPFAM" id="SSF50447">
    <property type="entry name" value="Translation proteins"/>
    <property type="match status" value="1"/>
</dbReference>
<dbReference type="Gene3D" id="3.30.70.240">
    <property type="match status" value="1"/>
</dbReference>
<dbReference type="Pfam" id="PF22042">
    <property type="entry name" value="EF-G_D2"/>
    <property type="match status" value="1"/>
</dbReference>
<dbReference type="InterPro" id="IPR009000">
    <property type="entry name" value="Transl_B-barrel_sf"/>
</dbReference>
<dbReference type="InterPro" id="IPR035649">
    <property type="entry name" value="EFG_V"/>
</dbReference>
<dbReference type="Gene3D" id="2.40.30.10">
    <property type="entry name" value="Translation factors"/>
    <property type="match status" value="1"/>
</dbReference>
<dbReference type="SMART" id="SM00838">
    <property type="entry name" value="EFG_C"/>
    <property type="match status" value="1"/>
</dbReference>
<evidence type="ECO:0000259" key="3">
    <source>
        <dbReference type="PROSITE" id="PS51722"/>
    </source>
</evidence>